<organism evidence="1 2">
    <name type="scientific">Candidatus Nomurabacteria bacterium RIFCSPHIGHO2_01_FULL_40_24b</name>
    <dbReference type="NCBI Taxonomy" id="1801739"/>
    <lineage>
        <taxon>Bacteria</taxon>
        <taxon>Candidatus Nomuraibacteriota</taxon>
    </lineage>
</organism>
<dbReference type="InterPro" id="IPR054194">
    <property type="entry name" value="DUF6899"/>
</dbReference>
<dbReference type="Proteomes" id="UP000177370">
    <property type="component" value="Unassembled WGS sequence"/>
</dbReference>
<sequence>MPYIKKEQRPKIDELVAPLIEHLKSLPLEDQDGSLNYAVTKMIKNVYPQKYFHFNRALGVLTAITQELYRKIIGPYEETKITENGDV</sequence>
<name>A0A1F6V8C6_9BACT</name>
<evidence type="ECO:0000313" key="2">
    <source>
        <dbReference type="Proteomes" id="UP000177370"/>
    </source>
</evidence>
<proteinExistence type="predicted"/>
<accession>A0A1F6V8C6</accession>
<evidence type="ECO:0000313" key="1">
    <source>
        <dbReference type="EMBL" id="OGI65885.1"/>
    </source>
</evidence>
<reference evidence="1 2" key="1">
    <citation type="journal article" date="2016" name="Nat. Commun.">
        <title>Thousands of microbial genomes shed light on interconnected biogeochemical processes in an aquifer system.</title>
        <authorList>
            <person name="Anantharaman K."/>
            <person name="Brown C.T."/>
            <person name="Hug L.A."/>
            <person name="Sharon I."/>
            <person name="Castelle C.J."/>
            <person name="Probst A.J."/>
            <person name="Thomas B.C."/>
            <person name="Singh A."/>
            <person name="Wilkins M.J."/>
            <person name="Karaoz U."/>
            <person name="Brodie E.L."/>
            <person name="Williams K.H."/>
            <person name="Hubbard S.S."/>
            <person name="Banfield J.F."/>
        </authorList>
    </citation>
    <scope>NUCLEOTIDE SEQUENCE [LARGE SCALE GENOMIC DNA]</scope>
</reference>
<protein>
    <submittedName>
        <fullName evidence="1">Uncharacterized protein</fullName>
    </submittedName>
</protein>
<dbReference type="AlphaFoldDB" id="A0A1F6V8C6"/>
<dbReference type="Pfam" id="PF21840">
    <property type="entry name" value="DUF6899"/>
    <property type="match status" value="1"/>
</dbReference>
<comment type="caution">
    <text evidence="1">The sequence shown here is derived from an EMBL/GenBank/DDBJ whole genome shotgun (WGS) entry which is preliminary data.</text>
</comment>
<dbReference type="EMBL" id="MFTP01000011">
    <property type="protein sequence ID" value="OGI65885.1"/>
    <property type="molecule type" value="Genomic_DNA"/>
</dbReference>
<gene>
    <name evidence="1" type="ORF">A2647_01610</name>
</gene>